<reference evidence="6 7" key="1">
    <citation type="submission" date="2019-01" db="EMBL/GenBank/DDBJ databases">
        <authorList>
            <person name="Chen W.-M."/>
        </authorList>
    </citation>
    <scope>NUCLEOTIDE SEQUENCE [LARGE SCALE GENOMIC DNA]</scope>
    <source>
        <strain evidence="6 7">FSY-9</strain>
    </source>
</reference>
<dbReference type="EMBL" id="SACO01000002">
    <property type="protein sequence ID" value="RVU06978.1"/>
    <property type="molecule type" value="Genomic_DNA"/>
</dbReference>
<evidence type="ECO:0000256" key="1">
    <source>
        <dbReference type="ARBA" id="ARBA00001974"/>
    </source>
</evidence>
<dbReference type="InterPro" id="IPR001613">
    <property type="entry name" value="Flavin_amine_oxidase"/>
</dbReference>
<name>A0A3S3TRQ9_9SPHN</name>
<keyword evidence="7" id="KW-1185">Reference proteome</keyword>
<evidence type="ECO:0000256" key="3">
    <source>
        <dbReference type="ARBA" id="ARBA00023002"/>
    </source>
</evidence>
<comment type="cofactor">
    <cofactor evidence="1">
        <name>FAD</name>
        <dbReference type="ChEBI" id="CHEBI:57692"/>
    </cofactor>
</comment>
<protein>
    <submittedName>
        <fullName evidence="6">FAD-binding protein</fullName>
    </submittedName>
</protein>
<proteinExistence type="inferred from homology"/>
<gene>
    <name evidence="6" type="ORF">EOE18_03190</name>
</gene>
<feature type="domain" description="Amine oxidase" evidence="5">
    <location>
        <begin position="41"/>
        <end position="490"/>
    </location>
</feature>
<sequence length="497" mass="53802">MFDRRHFLAAASATTLLPSVGFAKGALAAEKADVVIIGGGLSGLNSAMMLGELGYKVVVLEAGPIVGGRVKTLDTIEGKLDVGASQIGRGYARVLDACMKLGLQLIPEDRDLLPFGFHYKGQWVDPKSWADNPLNQTVGDERRISPMLMGQAVTAKWNPCKELSDWLDPKLADQDISLRQLMVQKGYSPAAIELASYSAPGIGIDETSMLRMWQEETRSIADRRFGTTAGGTGEAGKREHPFGEANDHNAINGLASINNIVGGCQQLPFAMAAKLGDVVRLNKRVGRIAMSDKGASVTCLDGSTYQARFVISSLPFTMLRDVEITGAANPKARDAIAHMPYANTARLYLSVEKPFWKADGLPASFSTDGPIGMFWGIDNHTGEGKHRAMVVMVGKMAQAIAQRENAVPFILSEIEAMRPASKGLMKVVAYKDWARDPLQKGCGFSLAPGQVNAFGRDFVKPWQVLHFAGEHTRRSDFGMESAMESSERVVLEIAERG</sequence>
<evidence type="ECO:0000313" key="7">
    <source>
        <dbReference type="Proteomes" id="UP000282837"/>
    </source>
</evidence>
<organism evidence="6 7">
    <name type="scientific">Novosphingobium umbonatum</name>
    <dbReference type="NCBI Taxonomy" id="1908524"/>
    <lineage>
        <taxon>Bacteria</taxon>
        <taxon>Pseudomonadati</taxon>
        <taxon>Pseudomonadota</taxon>
        <taxon>Alphaproteobacteria</taxon>
        <taxon>Sphingomonadales</taxon>
        <taxon>Sphingomonadaceae</taxon>
        <taxon>Novosphingobium</taxon>
    </lineage>
</organism>
<accession>A0A3S3TRQ9</accession>
<dbReference type="Gene3D" id="3.50.50.60">
    <property type="entry name" value="FAD/NAD(P)-binding domain"/>
    <property type="match status" value="1"/>
</dbReference>
<evidence type="ECO:0000259" key="5">
    <source>
        <dbReference type="Pfam" id="PF01593"/>
    </source>
</evidence>
<dbReference type="SUPFAM" id="SSF51905">
    <property type="entry name" value="FAD/NAD(P)-binding domain"/>
    <property type="match status" value="1"/>
</dbReference>
<dbReference type="InterPro" id="IPR050703">
    <property type="entry name" value="Flavin_MAO"/>
</dbReference>
<evidence type="ECO:0000256" key="2">
    <source>
        <dbReference type="ARBA" id="ARBA00005995"/>
    </source>
</evidence>
<dbReference type="PRINTS" id="PR00757">
    <property type="entry name" value="AMINEOXDASEF"/>
</dbReference>
<dbReference type="PROSITE" id="PS51318">
    <property type="entry name" value="TAT"/>
    <property type="match status" value="1"/>
</dbReference>
<evidence type="ECO:0000313" key="6">
    <source>
        <dbReference type="EMBL" id="RVU06978.1"/>
    </source>
</evidence>
<comment type="caution">
    <text evidence="6">The sequence shown here is derived from an EMBL/GenBank/DDBJ whole genome shotgun (WGS) entry which is preliminary data.</text>
</comment>
<comment type="similarity">
    <text evidence="2">Belongs to the flavin monoamine oxidase family.</text>
</comment>
<dbReference type="RefSeq" id="WP_127706162.1">
    <property type="nucleotide sequence ID" value="NZ_SACO01000002.1"/>
</dbReference>
<dbReference type="AlphaFoldDB" id="A0A3S3TRQ9"/>
<dbReference type="OrthoDB" id="337830at2"/>
<keyword evidence="3" id="KW-0560">Oxidoreductase</keyword>
<feature type="binding site" evidence="4">
    <location>
        <position position="42"/>
    </location>
    <ligand>
        <name>FAD</name>
        <dbReference type="ChEBI" id="CHEBI:57692"/>
    </ligand>
</feature>
<dbReference type="PANTHER" id="PTHR43563">
    <property type="entry name" value="AMINE OXIDASE"/>
    <property type="match status" value="1"/>
</dbReference>
<feature type="binding site" evidence="4">
    <location>
        <position position="470"/>
    </location>
    <ligand>
        <name>FAD</name>
        <dbReference type="ChEBI" id="CHEBI:57692"/>
    </ligand>
</feature>
<dbReference type="InterPro" id="IPR036188">
    <property type="entry name" value="FAD/NAD-bd_sf"/>
</dbReference>
<dbReference type="PANTHER" id="PTHR43563:SF1">
    <property type="entry name" value="AMINE OXIDASE [FLAVIN-CONTAINING] B"/>
    <property type="match status" value="1"/>
</dbReference>
<feature type="binding site" evidence="4">
    <location>
        <position position="285"/>
    </location>
    <ligand>
        <name>FAD</name>
        <dbReference type="ChEBI" id="CHEBI:57692"/>
    </ligand>
</feature>
<dbReference type="Proteomes" id="UP000282837">
    <property type="component" value="Unassembled WGS sequence"/>
</dbReference>
<evidence type="ECO:0000256" key="4">
    <source>
        <dbReference type="PIRSR" id="PIRSR601613-1"/>
    </source>
</evidence>
<dbReference type="InterPro" id="IPR002937">
    <property type="entry name" value="Amino_oxidase"/>
</dbReference>
<feature type="binding site" evidence="4">
    <location>
        <begin position="61"/>
        <end position="62"/>
    </location>
    <ligand>
        <name>FAD</name>
        <dbReference type="ChEBI" id="CHEBI:57692"/>
    </ligand>
</feature>
<dbReference type="Pfam" id="PF01593">
    <property type="entry name" value="Amino_oxidase"/>
    <property type="match status" value="1"/>
</dbReference>
<dbReference type="InterPro" id="IPR006311">
    <property type="entry name" value="TAT_signal"/>
</dbReference>
<dbReference type="GO" id="GO:0016491">
    <property type="term" value="F:oxidoreductase activity"/>
    <property type="evidence" value="ECO:0007669"/>
    <property type="project" value="UniProtKB-KW"/>
</dbReference>